<sequence>MPPRCHNENKTITEEGPPTPIQWRSAKSGRNIVATPAIIAQQADILEKRRHAEEQKSALEKRRQKIEKLMKEQCEDELADESSDDGEHLRKTVTPANAMFTTLTAESVAPTKKLVQCKTVVPQSHRPVLKSLTNTQEHDALDSYDDGNDDRLPISSGGAYGTESQDEIDNDIHADESDGDVIVHNDAVNSVNAGSPDDEIESRDKTMIAIVNHKHSHSATICTVNKKAKMRVPQTNALRVSTSTSKPKNGDYKGDDHKLLVRTEVHYRAMICMIDAFPTKRLIDEFTDNAWTKAVSELGINCPITDDMRKVIQSRASQVHGEIKGNEASLIVVNYFVGVRKNGIQERVAMLLNNLTFVFKDPETCSEPFQHPIFQDLLNKQWFNKLNGDGIICKSYYTKPHVPIPTLALMLTTVQSSLEEYNTGNYTQISFSCLAYELKYCQNLVSINAFVTQVKANNYVPQVLKRMTKAAFEHAGVPQDENGLVSMLTSNDFEAAKLVVFSDEDSELSSKAIRAQAAVNSTSASASASSTPSFTGLPVFRTTSEDRMVQSVQYFTAGFFVIPDFLTNYRQVIAIESAGFNNTARAADVRLRDAFKRLQRMLSNVNLYDLGRLGDAADVRFDPQELCAGLFNIEALFNVLSEIWDRSRRGIYDSNITFPLKRPIFVDATHDTIIGAITVALNFTSFTPGGPLPTDHIPKYQAQRSIPSSDTIYLIN</sequence>
<evidence type="ECO:0000313" key="4">
    <source>
        <dbReference type="EMBL" id="THG97434.1"/>
    </source>
</evidence>
<dbReference type="SUPFAM" id="SSF53254">
    <property type="entry name" value="Phosphoglycerate mutase-like"/>
    <property type="match status" value="1"/>
</dbReference>
<gene>
    <name evidence="4" type="ORF">EW145_g7616</name>
</gene>
<name>A0A4S4KGQ9_9AGAM</name>
<reference evidence="4 5" key="1">
    <citation type="submission" date="2019-02" db="EMBL/GenBank/DDBJ databases">
        <title>Genome sequencing of the rare red list fungi Phellinidium pouzarii.</title>
        <authorList>
            <person name="Buettner E."/>
            <person name="Kellner H."/>
        </authorList>
    </citation>
    <scope>NUCLEOTIDE SEQUENCE [LARGE SCALE GENOMIC DNA]</scope>
    <source>
        <strain evidence="4 5">DSM 108285</strain>
    </source>
</reference>
<dbReference type="PROSITE" id="PS00778">
    <property type="entry name" value="HIS_ACID_PHOSPHAT_2"/>
    <property type="match status" value="1"/>
</dbReference>
<dbReference type="InterPro" id="IPR000560">
    <property type="entry name" value="His_Pase_clade-2"/>
</dbReference>
<evidence type="ECO:0000313" key="5">
    <source>
        <dbReference type="Proteomes" id="UP000308199"/>
    </source>
</evidence>
<comment type="caution">
    <text evidence="4">The sequence shown here is derived from an EMBL/GenBank/DDBJ whole genome shotgun (WGS) entry which is preliminary data.</text>
</comment>
<evidence type="ECO:0000256" key="2">
    <source>
        <dbReference type="SAM" id="MobiDB-lite"/>
    </source>
</evidence>
<dbReference type="AlphaFoldDB" id="A0A4S4KGQ9"/>
<dbReference type="Proteomes" id="UP000308199">
    <property type="component" value="Unassembled WGS sequence"/>
</dbReference>
<dbReference type="Pfam" id="PF20149">
    <property type="entry name" value="DUF6532"/>
    <property type="match status" value="1"/>
</dbReference>
<evidence type="ECO:0000259" key="3">
    <source>
        <dbReference type="Pfam" id="PF20149"/>
    </source>
</evidence>
<dbReference type="OrthoDB" id="6509975at2759"/>
<organism evidence="4 5">
    <name type="scientific">Phellinidium pouzarii</name>
    <dbReference type="NCBI Taxonomy" id="167371"/>
    <lineage>
        <taxon>Eukaryota</taxon>
        <taxon>Fungi</taxon>
        <taxon>Dikarya</taxon>
        <taxon>Basidiomycota</taxon>
        <taxon>Agaricomycotina</taxon>
        <taxon>Agaricomycetes</taxon>
        <taxon>Hymenochaetales</taxon>
        <taxon>Hymenochaetaceae</taxon>
        <taxon>Phellinidium</taxon>
    </lineage>
</organism>
<feature type="compositionally biased region" description="Basic and acidic residues" evidence="2">
    <location>
        <begin position="1"/>
        <end position="13"/>
    </location>
</feature>
<dbReference type="InterPro" id="IPR045341">
    <property type="entry name" value="DUF6532"/>
</dbReference>
<dbReference type="InterPro" id="IPR029033">
    <property type="entry name" value="His_PPase_superfam"/>
</dbReference>
<dbReference type="Gene3D" id="3.40.50.1240">
    <property type="entry name" value="Phosphoglycerate mutase-like"/>
    <property type="match status" value="2"/>
</dbReference>
<feature type="region of interest" description="Disordered" evidence="2">
    <location>
        <begin position="128"/>
        <end position="165"/>
    </location>
</feature>
<dbReference type="CDD" id="cd07061">
    <property type="entry name" value="HP_HAP_like"/>
    <property type="match status" value="1"/>
</dbReference>
<dbReference type="EMBL" id="SGPK01000803">
    <property type="protein sequence ID" value="THG97434.1"/>
    <property type="molecule type" value="Genomic_DNA"/>
</dbReference>
<feature type="coiled-coil region" evidence="1">
    <location>
        <begin position="42"/>
        <end position="76"/>
    </location>
</feature>
<protein>
    <recommendedName>
        <fullName evidence="3">DUF6532 domain-containing protein</fullName>
    </recommendedName>
</protein>
<dbReference type="InterPro" id="IPR033379">
    <property type="entry name" value="Acid_Pase_AS"/>
</dbReference>
<keyword evidence="5" id="KW-1185">Reference proteome</keyword>
<feature type="region of interest" description="Disordered" evidence="2">
    <location>
        <begin position="1"/>
        <end position="21"/>
    </location>
</feature>
<evidence type="ECO:0000256" key="1">
    <source>
        <dbReference type="SAM" id="Coils"/>
    </source>
</evidence>
<accession>A0A4S4KGQ9</accession>
<feature type="domain" description="DUF6532" evidence="3">
    <location>
        <begin position="265"/>
        <end position="449"/>
    </location>
</feature>
<proteinExistence type="predicted"/>
<keyword evidence="1" id="KW-0175">Coiled coil</keyword>